<comment type="caution">
    <text evidence="1">The sequence shown here is derived from an EMBL/GenBank/DDBJ whole genome shotgun (WGS) entry which is preliminary data.</text>
</comment>
<protein>
    <submittedName>
        <fullName evidence="1">Thioeseterase</fullName>
    </submittedName>
</protein>
<evidence type="ECO:0000313" key="2">
    <source>
        <dbReference type="Proteomes" id="UP000443843"/>
    </source>
</evidence>
<dbReference type="Proteomes" id="UP000443843">
    <property type="component" value="Unassembled WGS sequence"/>
</dbReference>
<dbReference type="AlphaFoldDB" id="A0A844W7V3"/>
<dbReference type="Pfam" id="PF13279">
    <property type="entry name" value="4HBT_2"/>
    <property type="match status" value="1"/>
</dbReference>
<dbReference type="CDD" id="cd00586">
    <property type="entry name" value="4HBT"/>
    <property type="match status" value="1"/>
</dbReference>
<dbReference type="InterPro" id="IPR029069">
    <property type="entry name" value="HotDog_dom_sf"/>
</dbReference>
<dbReference type="RefSeq" id="WP_160380665.1">
    <property type="nucleotide sequence ID" value="NZ_WNXQ01000001.1"/>
</dbReference>
<dbReference type="EMBL" id="WNXQ01000001">
    <property type="protein sequence ID" value="MWB76518.1"/>
    <property type="molecule type" value="Genomic_DNA"/>
</dbReference>
<dbReference type="SUPFAM" id="SSF54637">
    <property type="entry name" value="Thioesterase/thiol ester dehydrase-isomerase"/>
    <property type="match status" value="1"/>
</dbReference>
<sequence>MYPFLRMTLQLARWRKQALDPWGTHVSRHRILPWDLDMFAELNNGLTLTIYDLGRIPFAYRTGAFQTFKKNGLYLTIAGSCIRYRRRITGFQLVEQRTRIAGWDSRFIYFDQSLWVGDDCAGQGVFRAAIVRNGKMVPLEEEVIPLLDSESIHANRPHLPGWIAAWAEAEAKRPWPPEAV</sequence>
<reference evidence="1 2" key="1">
    <citation type="submission" date="2019-11" db="EMBL/GenBank/DDBJ databases">
        <title>Pseudooceanicola pacifica sp. nov., isolated from deep-sea sediment of the Pacific Ocean.</title>
        <authorList>
            <person name="Lyu L."/>
        </authorList>
    </citation>
    <scope>NUCLEOTIDE SEQUENCE [LARGE SCALE GENOMIC DNA]</scope>
    <source>
        <strain evidence="1 2">216_PA32_1</strain>
    </source>
</reference>
<accession>A0A844W7V3</accession>
<dbReference type="PANTHER" id="PTHR12475:SF4">
    <property type="entry name" value="PROTEIN THEM6"/>
    <property type="match status" value="1"/>
</dbReference>
<dbReference type="Gene3D" id="3.10.129.10">
    <property type="entry name" value="Hotdog Thioesterase"/>
    <property type="match status" value="1"/>
</dbReference>
<dbReference type="InterPro" id="IPR051490">
    <property type="entry name" value="THEM6_lcsJ_thioesterase"/>
</dbReference>
<name>A0A844W7V3_9RHOB</name>
<organism evidence="1 2">
    <name type="scientific">Pseudooceanicola pacificus</name>
    <dbReference type="NCBI Taxonomy" id="2676438"/>
    <lineage>
        <taxon>Bacteria</taxon>
        <taxon>Pseudomonadati</taxon>
        <taxon>Pseudomonadota</taxon>
        <taxon>Alphaproteobacteria</taxon>
        <taxon>Rhodobacterales</taxon>
        <taxon>Paracoccaceae</taxon>
        <taxon>Pseudooceanicola</taxon>
    </lineage>
</organism>
<keyword evidence="2" id="KW-1185">Reference proteome</keyword>
<evidence type="ECO:0000313" key="1">
    <source>
        <dbReference type="EMBL" id="MWB76518.1"/>
    </source>
</evidence>
<gene>
    <name evidence="1" type="ORF">GLS40_00615</name>
</gene>
<proteinExistence type="predicted"/>
<dbReference type="PANTHER" id="PTHR12475">
    <property type="match status" value="1"/>
</dbReference>